<reference evidence="2 3" key="1">
    <citation type="submission" date="2021-01" db="EMBL/GenBank/DDBJ databases">
        <title>Complete genome sequence of Erwinia rhapontici MAFF 311153.</title>
        <authorList>
            <person name="Morohoshi T."/>
            <person name="Someya N."/>
        </authorList>
    </citation>
    <scope>NUCLEOTIDE SEQUENCE [LARGE SCALE GENOMIC DNA]</scope>
    <source>
        <strain evidence="2 3">MAFF 311153</strain>
    </source>
</reference>
<name>A0ABM7MV16_ERWRD</name>
<dbReference type="EMBL" id="AP024329">
    <property type="protein sequence ID" value="BCQ33022.1"/>
    <property type="molecule type" value="Genomic_DNA"/>
</dbReference>
<dbReference type="Proteomes" id="UP000677515">
    <property type="component" value="Chromosome"/>
</dbReference>
<protein>
    <recommendedName>
        <fullName evidence="4">Lipocalin-like domain-containing protein</fullName>
    </recommendedName>
</protein>
<keyword evidence="1" id="KW-0732">Signal</keyword>
<feature type="signal peptide" evidence="1">
    <location>
        <begin position="1"/>
        <end position="17"/>
    </location>
</feature>
<organism evidence="2 3">
    <name type="scientific">Erwinia rhapontici</name>
    <name type="common">Pectobacterium rhapontici</name>
    <dbReference type="NCBI Taxonomy" id="55212"/>
    <lineage>
        <taxon>Bacteria</taxon>
        <taxon>Pseudomonadati</taxon>
        <taxon>Pseudomonadota</taxon>
        <taxon>Gammaproteobacteria</taxon>
        <taxon>Enterobacterales</taxon>
        <taxon>Erwiniaceae</taxon>
        <taxon>Erwinia</taxon>
    </lineage>
</organism>
<evidence type="ECO:0000313" key="3">
    <source>
        <dbReference type="Proteomes" id="UP000677515"/>
    </source>
</evidence>
<feature type="chain" id="PRO_5045940855" description="Lipocalin-like domain-containing protein" evidence="1">
    <location>
        <begin position="18"/>
        <end position="147"/>
    </location>
</feature>
<dbReference type="RefSeq" id="WP_212813628.1">
    <property type="nucleotide sequence ID" value="NZ_AP024329.1"/>
</dbReference>
<evidence type="ECO:0000313" key="2">
    <source>
        <dbReference type="EMBL" id="BCQ33022.1"/>
    </source>
</evidence>
<keyword evidence="3" id="KW-1185">Reference proteome</keyword>
<evidence type="ECO:0008006" key="4">
    <source>
        <dbReference type="Google" id="ProtNLM"/>
    </source>
</evidence>
<evidence type="ECO:0000256" key="1">
    <source>
        <dbReference type="SAM" id="SignalP"/>
    </source>
</evidence>
<accession>A0ABM7MV16</accession>
<sequence>MKHLIIACMLVSKPLMAAAPDYATLEGIWHVDAVHVDSTGIQAVVENDPQYMGAVVTFSSNKIMWSQGSAQRTIDPATDNCLKRPTLTSADENDPEDSYQVAGGYNVICGDEPWGPGAVVTAPVNDTLTLYWFDGAILVLKKEHRQS</sequence>
<gene>
    <name evidence="2" type="ORF">ERHA53_03650</name>
</gene>
<proteinExistence type="predicted"/>